<keyword evidence="4 6" id="KW-0862">Zinc</keyword>
<dbReference type="InterPro" id="IPR018289">
    <property type="entry name" value="MULE_transposase_dom"/>
</dbReference>
<evidence type="ECO:0000256" key="1">
    <source>
        <dbReference type="ARBA" id="ARBA00005889"/>
    </source>
</evidence>
<dbReference type="EMBL" id="BAABME010005216">
    <property type="protein sequence ID" value="GAA0164987.1"/>
    <property type="molecule type" value="Genomic_DNA"/>
</dbReference>
<comment type="subcellular location">
    <subcellularLocation>
        <location evidence="6">Nucleus</location>
    </subcellularLocation>
</comment>
<keyword evidence="3 5" id="KW-0863">Zinc-finger</keyword>
<dbReference type="Pfam" id="PF03101">
    <property type="entry name" value="FAR1"/>
    <property type="match status" value="1"/>
</dbReference>
<comment type="similarity">
    <text evidence="1 6">Belongs to the FHY3/FAR1 family.</text>
</comment>
<dbReference type="PANTHER" id="PTHR31669">
    <property type="entry name" value="PROTEIN FAR1-RELATED SEQUENCE 10-RELATED"/>
    <property type="match status" value="1"/>
</dbReference>
<keyword evidence="6" id="KW-0539">Nucleus</keyword>
<dbReference type="GO" id="GO:0005634">
    <property type="term" value="C:nucleus"/>
    <property type="evidence" value="ECO:0007669"/>
    <property type="project" value="UniProtKB-SubCell"/>
</dbReference>
<feature type="domain" description="SWIM-type" evidence="7">
    <location>
        <begin position="433"/>
        <end position="469"/>
    </location>
</feature>
<dbReference type="Proteomes" id="UP001454036">
    <property type="component" value="Unassembled WGS sequence"/>
</dbReference>
<evidence type="ECO:0000256" key="5">
    <source>
        <dbReference type="PROSITE-ProRule" id="PRU00325"/>
    </source>
</evidence>
<evidence type="ECO:0000313" key="9">
    <source>
        <dbReference type="Proteomes" id="UP001454036"/>
    </source>
</evidence>
<proteinExistence type="inferred from homology"/>
<comment type="caution">
    <text evidence="8">The sequence shown here is derived from an EMBL/GenBank/DDBJ whole genome shotgun (WGS) entry which is preliminary data.</text>
</comment>
<accession>A0AAV3QPT5</accession>
<dbReference type="PROSITE" id="PS50966">
    <property type="entry name" value="ZF_SWIM"/>
    <property type="match status" value="1"/>
</dbReference>
<reference evidence="8 9" key="1">
    <citation type="submission" date="2024-01" db="EMBL/GenBank/DDBJ databases">
        <title>The complete chloroplast genome sequence of Lithospermum erythrorhizon: insights into the phylogenetic relationship among Boraginaceae species and the maternal lineages of purple gromwells.</title>
        <authorList>
            <person name="Okada T."/>
            <person name="Watanabe K."/>
        </authorList>
    </citation>
    <scope>NUCLEOTIDE SEQUENCE [LARGE SCALE GENOMIC DNA]</scope>
</reference>
<dbReference type="InterPro" id="IPR006564">
    <property type="entry name" value="Znf_PMZ"/>
</dbReference>
<dbReference type="AlphaFoldDB" id="A0AAV3QPT5"/>
<name>A0AAV3QPT5_LITER</name>
<dbReference type="Pfam" id="PF04434">
    <property type="entry name" value="SWIM"/>
    <property type="match status" value="1"/>
</dbReference>
<dbReference type="SMART" id="SM00575">
    <property type="entry name" value="ZnF_PMZ"/>
    <property type="match status" value="1"/>
</dbReference>
<evidence type="ECO:0000256" key="3">
    <source>
        <dbReference type="ARBA" id="ARBA00022771"/>
    </source>
</evidence>
<evidence type="ECO:0000256" key="2">
    <source>
        <dbReference type="ARBA" id="ARBA00022723"/>
    </source>
</evidence>
<sequence length="728" mass="81918">MDVEVIDVREVTVAHPGGVSDGVENELNKHGEATVSGTFTARSENGIPEPRVGMEFDSVLAAKNFYDDYAKRMGFSTRIGDFSCSSGDLGVREFSCAKDGGKGRANSNCRAMVRVECKANGKWAVTKFVKEHNHSSTGRNKLHYLKPRRHFAGSTKPVSETYQGVVPSGVMYVSVEGGSVPPGTNIGVKISHPVDTTENNSRSRTAYSYFGDAVIFDAMYRVNQYAVPFAPFTGVNHHGQTILFACALLLDESDTSFVWLFKTFLACMHDQAPVSITTDQDKSIEAAIPKVLPKTRHYINKWHVLQEGQQKMAPTIEEFESSWNSILKKYDLLRNEWLQSIYNTRRQWVPAYFRDSFFAAISPEQEFPSWFFNGYVDQQATLPLFFMQYERALENSFEKEIEADFDTISNRIDDDGYTSTFSVVKFEDDQTAYIVSFNVLEMKANCSCQMFEYSGIVCRHVLTVFTVTNILTLPSHYILKRWTKNAKSGSGSLEGPGELHGSESLITQYNHLCREAIICAEEGAISPETYNVALNALREVGKKLAAANKSVARAPATCVHNNVIRYDNQMSPSPATNVTPLLWPQQDEMAQCFNLNDISTPAQLFSDLNLPRTPLVCLHRHDDHSDNMRILPCLKSMTWSMEHKTLTPANRVALITLKLRNLYVSASLSNKVGISAFDFLSKICLVCANDKEFLLLHQKMMRMMRSSTDDKETNMVNVKELFYKIHSF</sequence>
<evidence type="ECO:0000259" key="7">
    <source>
        <dbReference type="PROSITE" id="PS50966"/>
    </source>
</evidence>
<dbReference type="InterPro" id="IPR031052">
    <property type="entry name" value="FHY3/FAR1"/>
</dbReference>
<dbReference type="InterPro" id="IPR004330">
    <property type="entry name" value="FAR1_DNA_bnd_dom"/>
</dbReference>
<evidence type="ECO:0000313" key="8">
    <source>
        <dbReference type="EMBL" id="GAA0164987.1"/>
    </source>
</evidence>
<organism evidence="8 9">
    <name type="scientific">Lithospermum erythrorhizon</name>
    <name type="common">Purple gromwell</name>
    <name type="synonym">Lithospermum officinale var. erythrorhizon</name>
    <dbReference type="NCBI Taxonomy" id="34254"/>
    <lineage>
        <taxon>Eukaryota</taxon>
        <taxon>Viridiplantae</taxon>
        <taxon>Streptophyta</taxon>
        <taxon>Embryophyta</taxon>
        <taxon>Tracheophyta</taxon>
        <taxon>Spermatophyta</taxon>
        <taxon>Magnoliopsida</taxon>
        <taxon>eudicotyledons</taxon>
        <taxon>Gunneridae</taxon>
        <taxon>Pentapetalae</taxon>
        <taxon>asterids</taxon>
        <taxon>lamiids</taxon>
        <taxon>Boraginales</taxon>
        <taxon>Boraginaceae</taxon>
        <taxon>Boraginoideae</taxon>
        <taxon>Lithospermeae</taxon>
        <taxon>Lithospermum</taxon>
    </lineage>
</organism>
<evidence type="ECO:0000256" key="4">
    <source>
        <dbReference type="ARBA" id="ARBA00022833"/>
    </source>
</evidence>
<gene>
    <name evidence="8" type="ORF">LIER_20500</name>
</gene>
<dbReference type="GO" id="GO:0006355">
    <property type="term" value="P:regulation of DNA-templated transcription"/>
    <property type="evidence" value="ECO:0007669"/>
    <property type="project" value="UniProtKB-UniRule"/>
</dbReference>
<dbReference type="GO" id="GO:0008270">
    <property type="term" value="F:zinc ion binding"/>
    <property type="evidence" value="ECO:0007669"/>
    <property type="project" value="UniProtKB-UniRule"/>
</dbReference>
<dbReference type="PANTHER" id="PTHR31669:SF218">
    <property type="entry name" value="PROTEIN FAR1-RELATED SEQUENCE 3"/>
    <property type="match status" value="1"/>
</dbReference>
<keyword evidence="2 6" id="KW-0479">Metal-binding</keyword>
<comment type="function">
    <text evidence="6">Putative transcription activator involved in regulating light control of development.</text>
</comment>
<keyword evidence="9" id="KW-1185">Reference proteome</keyword>
<evidence type="ECO:0000256" key="6">
    <source>
        <dbReference type="RuleBase" id="RU367018"/>
    </source>
</evidence>
<dbReference type="InterPro" id="IPR007527">
    <property type="entry name" value="Znf_SWIM"/>
</dbReference>
<dbReference type="Pfam" id="PF10551">
    <property type="entry name" value="MULE"/>
    <property type="match status" value="1"/>
</dbReference>
<protein>
    <recommendedName>
        <fullName evidence="6">Protein FAR1-RELATED SEQUENCE</fullName>
    </recommendedName>
</protein>